<dbReference type="SMART" id="SM01231">
    <property type="entry name" value="H-kinase_dim"/>
    <property type="match status" value="1"/>
</dbReference>
<dbReference type="PANTHER" id="PTHR43395:SF1">
    <property type="entry name" value="CHEMOTAXIS PROTEIN CHEA"/>
    <property type="match status" value="1"/>
</dbReference>
<feature type="domain" description="HPt" evidence="10">
    <location>
        <begin position="13"/>
        <end position="117"/>
    </location>
</feature>
<evidence type="ECO:0000256" key="1">
    <source>
        <dbReference type="ARBA" id="ARBA00000085"/>
    </source>
</evidence>
<dbReference type="Gene3D" id="3.30.565.10">
    <property type="entry name" value="Histidine kinase-like ATPase, C-terminal domain"/>
    <property type="match status" value="1"/>
</dbReference>
<dbReference type="SUPFAM" id="SSF55874">
    <property type="entry name" value="ATPase domain of HSP90 chaperone/DNA topoisomerase II/histidine kinase"/>
    <property type="match status" value="1"/>
</dbReference>
<dbReference type="InterPro" id="IPR036890">
    <property type="entry name" value="HATPase_C_sf"/>
</dbReference>
<dbReference type="EMBL" id="SJPX01000003">
    <property type="protein sequence ID" value="TWU51940.1"/>
    <property type="molecule type" value="Genomic_DNA"/>
</dbReference>
<dbReference type="EC" id="2.7.13.3" evidence="2"/>
<dbReference type="InterPro" id="IPR036097">
    <property type="entry name" value="HisK_dim/P_sf"/>
</dbReference>
<comment type="caution">
    <text evidence="11">The sequence shown here is derived from an EMBL/GenBank/DDBJ whole genome shotgun (WGS) entry which is preliminary data.</text>
</comment>
<sequence length="751" mass="82249">MNEAAPDSAKSSVNGLDDEALREFFIESYENLEQLERDLLSLESEPASEQLINGVFRSIHTIKGTAGFLGFSKLERLSHVAENLLGDVRSGTLPMGSEIGNALLTTVDKVRELLSAIETDGTETECGSDSLAESLMTLHEILLPSESAKKKSPAKSNPKIEPKTTDRRTDAALAENNVQPTVKSMAAQSISQDATPEPAKASVNSDISAAESTIRVDVSLLDKLMNGVGELVLARNQILQFASGNIESELHRTSQRLNLITSELQESVMKTRMQPIGNVWSKFPRLVRDLAGICEKQVRIEMQGKETELDKTIIEAIKDPLTHLVRNTVDHGIERPEVRTQVGKQAEGCLTLRAYHEGGQVNIEICDDGAGINAERVKAKALEKGLMTQEQLAKMSDRDAGNLIFLPGFSTAEKVSNVSGRGVGMDVVKTNIEKIGGTVDLQSQQGKGTTIKIKIPLTLAIIPALIVTCDNDRYAIPQVNLLELLRLDGDQVSSSIEWIQSAPVYRLRGRLLPLVYLREQLKVETETDFDALNIVVLRADDRQFGLVVDRINDSEEIVVKPLSSQLKNVPVYSGTTIMGDGQVALILDVMGVAHSANVITDAGRTHLQDSQEKSQTLNKDRHTLLVAGVGKSNRFAIELAQVTRLEKIDTSKIEHTDNREVVQYRGEILSLVRLGDLMGVPSSRDHSDPFIDVIVYNDDDRAIGIVVDRIIDIVEQTIEIDKRACNSGRAMSTVILGQVTDLIDLPAIISR</sequence>
<dbReference type="GO" id="GO:0006935">
    <property type="term" value="P:chemotaxis"/>
    <property type="evidence" value="ECO:0007669"/>
    <property type="project" value="InterPro"/>
</dbReference>
<dbReference type="SMART" id="SM00073">
    <property type="entry name" value="HPT"/>
    <property type="match status" value="1"/>
</dbReference>
<evidence type="ECO:0000259" key="9">
    <source>
        <dbReference type="PROSITE" id="PS50851"/>
    </source>
</evidence>
<reference evidence="11 12" key="1">
    <citation type="submission" date="2019-02" db="EMBL/GenBank/DDBJ databases">
        <title>Deep-cultivation of Planctomycetes and their phenomic and genomic characterization uncovers novel biology.</title>
        <authorList>
            <person name="Wiegand S."/>
            <person name="Jogler M."/>
            <person name="Boedeker C."/>
            <person name="Pinto D."/>
            <person name="Vollmers J."/>
            <person name="Rivas-Marin E."/>
            <person name="Kohn T."/>
            <person name="Peeters S.H."/>
            <person name="Heuer A."/>
            <person name="Rast P."/>
            <person name="Oberbeckmann S."/>
            <person name="Bunk B."/>
            <person name="Jeske O."/>
            <person name="Meyerdierks A."/>
            <person name="Storesund J.E."/>
            <person name="Kallscheuer N."/>
            <person name="Luecker S."/>
            <person name="Lage O.M."/>
            <person name="Pohl T."/>
            <person name="Merkel B.J."/>
            <person name="Hornburger P."/>
            <person name="Mueller R.-W."/>
            <person name="Bruemmer F."/>
            <person name="Labrenz M."/>
            <person name="Spormann A.M."/>
            <person name="Op Den Camp H."/>
            <person name="Overmann J."/>
            <person name="Amann R."/>
            <person name="Jetten M.S.M."/>
            <person name="Mascher T."/>
            <person name="Medema M.H."/>
            <person name="Devos D.P."/>
            <person name="Kaster A.-K."/>
            <person name="Ovreas L."/>
            <person name="Rohde M."/>
            <person name="Galperin M.Y."/>
            <person name="Jogler C."/>
        </authorList>
    </citation>
    <scope>NUCLEOTIDE SEQUENCE [LARGE SCALE GENOMIC DNA]</scope>
    <source>
        <strain evidence="11 12">Poly59</strain>
    </source>
</reference>
<dbReference type="Pfam" id="PF02895">
    <property type="entry name" value="H-kinase_dim"/>
    <property type="match status" value="1"/>
</dbReference>
<evidence type="ECO:0000256" key="5">
    <source>
        <dbReference type="ARBA" id="ARBA00022777"/>
    </source>
</evidence>
<dbReference type="SUPFAM" id="SSF50341">
    <property type="entry name" value="CheW-like"/>
    <property type="match status" value="2"/>
</dbReference>
<evidence type="ECO:0000256" key="6">
    <source>
        <dbReference type="PROSITE-ProRule" id="PRU00110"/>
    </source>
</evidence>
<dbReference type="InterPro" id="IPR005467">
    <property type="entry name" value="His_kinase_dom"/>
</dbReference>
<protein>
    <recommendedName>
        <fullName evidence="2">histidine kinase</fullName>
        <ecNumber evidence="2">2.7.13.3</ecNumber>
    </recommendedName>
</protein>
<evidence type="ECO:0000256" key="2">
    <source>
        <dbReference type="ARBA" id="ARBA00012438"/>
    </source>
</evidence>
<proteinExistence type="predicted"/>
<dbReference type="RefSeq" id="WP_146535184.1">
    <property type="nucleotide sequence ID" value="NZ_SJPX01000003.1"/>
</dbReference>
<accession>A0A5C6EUG2</accession>
<comment type="catalytic activity">
    <reaction evidence="1">
        <text>ATP + protein L-histidine = ADP + protein N-phospho-L-histidine.</text>
        <dbReference type="EC" id="2.7.13.3"/>
    </reaction>
</comment>
<dbReference type="InterPro" id="IPR002545">
    <property type="entry name" value="CheW-lke_dom"/>
</dbReference>
<dbReference type="InterPro" id="IPR003594">
    <property type="entry name" value="HATPase_dom"/>
</dbReference>
<organism evidence="11 12">
    <name type="scientific">Rubripirellula reticaptiva</name>
    <dbReference type="NCBI Taxonomy" id="2528013"/>
    <lineage>
        <taxon>Bacteria</taxon>
        <taxon>Pseudomonadati</taxon>
        <taxon>Planctomycetota</taxon>
        <taxon>Planctomycetia</taxon>
        <taxon>Pirellulales</taxon>
        <taxon>Pirellulaceae</taxon>
        <taxon>Rubripirellula</taxon>
    </lineage>
</organism>
<evidence type="ECO:0000313" key="11">
    <source>
        <dbReference type="EMBL" id="TWU51940.1"/>
    </source>
</evidence>
<dbReference type="Gene3D" id="1.10.287.560">
    <property type="entry name" value="Histidine kinase CheA-like, homodimeric domain"/>
    <property type="match status" value="1"/>
</dbReference>
<dbReference type="Pfam" id="PF01627">
    <property type="entry name" value="Hpt"/>
    <property type="match status" value="1"/>
</dbReference>
<dbReference type="InterPro" id="IPR037006">
    <property type="entry name" value="CheA-like_homodim_sf"/>
</dbReference>
<gene>
    <name evidence="11" type="primary">cheA_2</name>
    <name evidence="11" type="ORF">Poly59_35370</name>
</gene>
<dbReference type="PRINTS" id="PR00344">
    <property type="entry name" value="BCTRLSENSOR"/>
</dbReference>
<evidence type="ECO:0000313" key="12">
    <source>
        <dbReference type="Proteomes" id="UP000317977"/>
    </source>
</evidence>
<evidence type="ECO:0000259" key="8">
    <source>
        <dbReference type="PROSITE" id="PS50109"/>
    </source>
</evidence>
<feature type="modified residue" description="Phosphohistidine" evidence="6">
    <location>
        <position position="60"/>
    </location>
</feature>
<evidence type="ECO:0000256" key="4">
    <source>
        <dbReference type="ARBA" id="ARBA00022679"/>
    </source>
</evidence>
<dbReference type="PANTHER" id="PTHR43395">
    <property type="entry name" value="SENSOR HISTIDINE KINASE CHEA"/>
    <property type="match status" value="1"/>
</dbReference>
<feature type="domain" description="CheW-like" evidence="9">
    <location>
        <begin position="461"/>
        <end position="598"/>
    </location>
</feature>
<feature type="domain" description="Histidine kinase" evidence="8">
    <location>
        <begin position="202"/>
        <end position="459"/>
    </location>
</feature>
<keyword evidence="3 6" id="KW-0597">Phosphoprotein</keyword>
<feature type="region of interest" description="Disordered" evidence="7">
    <location>
        <begin position="146"/>
        <end position="170"/>
    </location>
</feature>
<dbReference type="InterPro" id="IPR004358">
    <property type="entry name" value="Sig_transdc_His_kin-like_C"/>
</dbReference>
<dbReference type="Gene3D" id="2.40.50.180">
    <property type="entry name" value="CheA-289, Domain 4"/>
    <property type="match status" value="1"/>
</dbReference>
<keyword evidence="5" id="KW-0418">Kinase</keyword>
<dbReference type="PROSITE" id="PS50894">
    <property type="entry name" value="HPT"/>
    <property type="match status" value="1"/>
</dbReference>
<dbReference type="InterPro" id="IPR036641">
    <property type="entry name" value="HPT_dom_sf"/>
</dbReference>
<dbReference type="CDD" id="cd16916">
    <property type="entry name" value="HATPase_CheA-like"/>
    <property type="match status" value="1"/>
</dbReference>
<dbReference type="Pfam" id="PF02518">
    <property type="entry name" value="HATPase_c"/>
    <property type="match status" value="1"/>
</dbReference>
<dbReference type="SUPFAM" id="SSF47226">
    <property type="entry name" value="Histidine-containing phosphotransfer domain, HPT domain"/>
    <property type="match status" value="1"/>
</dbReference>
<dbReference type="CDD" id="cd00088">
    <property type="entry name" value="HPT"/>
    <property type="match status" value="1"/>
</dbReference>
<dbReference type="Gene3D" id="2.30.30.40">
    <property type="entry name" value="SH3 Domains"/>
    <property type="match status" value="1"/>
</dbReference>
<evidence type="ECO:0000256" key="7">
    <source>
        <dbReference type="SAM" id="MobiDB-lite"/>
    </source>
</evidence>
<dbReference type="OrthoDB" id="9803176at2"/>
<dbReference type="InterPro" id="IPR008207">
    <property type="entry name" value="Sig_transdc_His_kin_Hpt_dom"/>
</dbReference>
<evidence type="ECO:0000259" key="10">
    <source>
        <dbReference type="PROSITE" id="PS50894"/>
    </source>
</evidence>
<dbReference type="PROSITE" id="PS50851">
    <property type="entry name" value="CHEW"/>
    <property type="match status" value="2"/>
</dbReference>
<dbReference type="Proteomes" id="UP000317977">
    <property type="component" value="Unassembled WGS sequence"/>
</dbReference>
<keyword evidence="4 11" id="KW-0808">Transferase</keyword>
<dbReference type="InterPro" id="IPR051315">
    <property type="entry name" value="Bact_Chemotaxis_CheA"/>
</dbReference>
<dbReference type="Pfam" id="PF01584">
    <property type="entry name" value="CheW"/>
    <property type="match status" value="2"/>
</dbReference>
<dbReference type="PROSITE" id="PS50109">
    <property type="entry name" value="HIS_KIN"/>
    <property type="match status" value="1"/>
</dbReference>
<feature type="domain" description="CheW-like" evidence="9">
    <location>
        <begin position="621"/>
        <end position="751"/>
    </location>
</feature>
<dbReference type="CDD" id="cd00731">
    <property type="entry name" value="CheA_reg"/>
    <property type="match status" value="1"/>
</dbReference>
<dbReference type="Gene3D" id="1.20.120.160">
    <property type="entry name" value="HPT domain"/>
    <property type="match status" value="1"/>
</dbReference>
<dbReference type="InterPro" id="IPR036061">
    <property type="entry name" value="CheW-like_dom_sf"/>
</dbReference>
<dbReference type="SMART" id="SM00260">
    <property type="entry name" value="CheW"/>
    <property type="match status" value="2"/>
</dbReference>
<dbReference type="FunFam" id="3.30.565.10:FF:000016">
    <property type="entry name" value="Chemotaxis protein CheA, putative"/>
    <property type="match status" value="1"/>
</dbReference>
<dbReference type="SUPFAM" id="SSF47384">
    <property type="entry name" value="Homodimeric domain of signal transducing histidine kinase"/>
    <property type="match status" value="1"/>
</dbReference>
<dbReference type="AlphaFoldDB" id="A0A5C6EUG2"/>
<dbReference type="GO" id="GO:0005737">
    <property type="term" value="C:cytoplasm"/>
    <property type="evidence" value="ECO:0007669"/>
    <property type="project" value="InterPro"/>
</dbReference>
<dbReference type="GO" id="GO:0000155">
    <property type="term" value="F:phosphorelay sensor kinase activity"/>
    <property type="evidence" value="ECO:0007669"/>
    <property type="project" value="InterPro"/>
</dbReference>
<feature type="compositionally biased region" description="Basic and acidic residues" evidence="7">
    <location>
        <begin position="158"/>
        <end position="170"/>
    </location>
</feature>
<keyword evidence="12" id="KW-1185">Reference proteome</keyword>
<dbReference type="InterPro" id="IPR004105">
    <property type="entry name" value="CheA-like_dim"/>
</dbReference>
<evidence type="ECO:0000256" key="3">
    <source>
        <dbReference type="ARBA" id="ARBA00022553"/>
    </source>
</evidence>
<name>A0A5C6EUG2_9BACT</name>
<dbReference type="SMART" id="SM00387">
    <property type="entry name" value="HATPase_c"/>
    <property type="match status" value="1"/>
</dbReference>